<reference evidence="2 3" key="1">
    <citation type="submission" date="2019-10" db="EMBL/GenBank/DDBJ databases">
        <title>Taxonomy of Antarctic Massilia spp.: description of Massilia rubra sp. nov., Massilia aquatica sp. nov., Massilia mucilaginosa sp. nov., Massilia frigida sp. nov. isolated from streams, lakes and regoliths.</title>
        <authorList>
            <person name="Holochova P."/>
            <person name="Sedlacek I."/>
            <person name="Kralova S."/>
            <person name="Maslanova I."/>
            <person name="Busse H.-J."/>
            <person name="Stankova E."/>
            <person name="Vrbovska V."/>
            <person name="Kovarovic V."/>
            <person name="Bartak M."/>
            <person name="Svec P."/>
            <person name="Pantucek R."/>
        </authorList>
    </citation>
    <scope>NUCLEOTIDE SEQUENCE [LARGE SCALE GENOMIC DNA]</scope>
    <source>
        <strain evidence="2 3">CCM 8694</strain>
    </source>
</reference>
<evidence type="ECO:0000313" key="2">
    <source>
        <dbReference type="EMBL" id="NHZ67264.1"/>
    </source>
</evidence>
<evidence type="ECO:0000256" key="1">
    <source>
        <dbReference type="SAM" id="MobiDB-lite"/>
    </source>
</evidence>
<protein>
    <submittedName>
        <fullName evidence="2">Uncharacterized protein</fullName>
    </submittedName>
</protein>
<keyword evidence="3" id="KW-1185">Reference proteome</keyword>
<gene>
    <name evidence="2" type="ORF">F1735_34380</name>
</gene>
<sequence length="85" mass="8519">MDVLPFALEAHAMTVETRTMAAAAEGANSSVSLAFRPGRPIGHNMVGVNTGAGTEWSHLVVGSPAGPTSGSGRPIIVTGGDAFVT</sequence>
<dbReference type="EMBL" id="WHJF01000475">
    <property type="protein sequence ID" value="NHZ67264.1"/>
    <property type="molecule type" value="Genomic_DNA"/>
</dbReference>
<organism evidence="2 3">
    <name type="scientific">Massilia genomosp. 1</name>
    <dbReference type="NCBI Taxonomy" id="2609280"/>
    <lineage>
        <taxon>Bacteria</taxon>
        <taxon>Pseudomonadati</taxon>
        <taxon>Pseudomonadota</taxon>
        <taxon>Betaproteobacteria</taxon>
        <taxon>Burkholderiales</taxon>
        <taxon>Oxalobacteraceae</taxon>
        <taxon>Telluria group</taxon>
        <taxon>Massilia</taxon>
    </lineage>
</organism>
<feature type="non-terminal residue" evidence="2">
    <location>
        <position position="85"/>
    </location>
</feature>
<feature type="region of interest" description="Disordered" evidence="1">
    <location>
        <begin position="62"/>
        <end position="85"/>
    </location>
</feature>
<evidence type="ECO:0000313" key="3">
    <source>
        <dbReference type="Proteomes" id="UP000610594"/>
    </source>
</evidence>
<comment type="caution">
    <text evidence="2">The sequence shown here is derived from an EMBL/GenBank/DDBJ whole genome shotgun (WGS) entry which is preliminary data.</text>
</comment>
<proteinExistence type="predicted"/>
<dbReference type="Proteomes" id="UP000610594">
    <property type="component" value="Unassembled WGS sequence"/>
</dbReference>
<name>A0ABX0N706_9BURK</name>
<accession>A0ABX0N706</accession>